<dbReference type="SUPFAM" id="SSF52096">
    <property type="entry name" value="ClpP/crotonase"/>
    <property type="match status" value="1"/>
</dbReference>
<proteinExistence type="predicted"/>
<dbReference type="Gene3D" id="3.90.226.10">
    <property type="entry name" value="2-enoyl-CoA Hydratase, Chain A, domain 1"/>
    <property type="match status" value="1"/>
</dbReference>
<accession>A0A8R1Z4M3</accession>
<sequence>MSIRTEIKGSAYWIVFDNAKRKNAISNKMYDELCKVMDDANENEDIMLTIITGEGEYYSSGNDFSPNETAGVDHSDLDYESGYSRWMRRLIRHTKVLIALVNGPAIGIAATTLGLFDYVVCSDSTYISTPFPTLGVCPEGTSSVVFERIMGTSNATEMLLFGEPMSAKQCLDRGFVSHVFPKAEFKQRAAALVEKYSKLPKHSVLASKELCRGQKWRREMLSVHNEEYDLLRKLFVHEDTINLIMNKFMKAKM</sequence>
<gene>
    <name evidence="5" type="primary">WBGene00305034</name>
</gene>
<keyword evidence="4" id="KW-0472">Membrane</keyword>
<dbReference type="PANTHER" id="PTHR43684">
    <property type="match status" value="1"/>
</dbReference>
<organism evidence="5 6">
    <name type="scientific">Pristionchus pacificus</name>
    <name type="common">Parasitic nematode worm</name>
    <dbReference type="NCBI Taxonomy" id="54126"/>
    <lineage>
        <taxon>Eukaryota</taxon>
        <taxon>Metazoa</taxon>
        <taxon>Ecdysozoa</taxon>
        <taxon>Nematoda</taxon>
        <taxon>Chromadorea</taxon>
        <taxon>Rhabditida</taxon>
        <taxon>Rhabditina</taxon>
        <taxon>Diplogasteromorpha</taxon>
        <taxon>Diplogasteroidea</taxon>
        <taxon>Neodiplogasteridae</taxon>
        <taxon>Pristionchus</taxon>
    </lineage>
</organism>
<dbReference type="InterPro" id="IPR029045">
    <property type="entry name" value="ClpP/crotonase-like_dom_sf"/>
</dbReference>
<dbReference type="InterPro" id="IPR001753">
    <property type="entry name" value="Enoyl-CoA_hydra/iso"/>
</dbReference>
<dbReference type="OrthoDB" id="409763at2759"/>
<reference evidence="6" key="1">
    <citation type="journal article" date="2008" name="Nat. Genet.">
        <title>The Pristionchus pacificus genome provides a unique perspective on nematode lifestyle and parasitism.</title>
        <authorList>
            <person name="Dieterich C."/>
            <person name="Clifton S.W."/>
            <person name="Schuster L.N."/>
            <person name="Chinwalla A."/>
            <person name="Delehaunty K."/>
            <person name="Dinkelacker I."/>
            <person name="Fulton L."/>
            <person name="Fulton R."/>
            <person name="Godfrey J."/>
            <person name="Minx P."/>
            <person name="Mitreva M."/>
            <person name="Roeseler W."/>
            <person name="Tian H."/>
            <person name="Witte H."/>
            <person name="Yang S.P."/>
            <person name="Wilson R.K."/>
            <person name="Sommer R.J."/>
        </authorList>
    </citation>
    <scope>NUCLEOTIDE SEQUENCE [LARGE SCALE GENOMIC DNA]</scope>
    <source>
        <strain evidence="6">PS312</strain>
    </source>
</reference>
<dbReference type="InterPro" id="IPR014748">
    <property type="entry name" value="Enoyl-CoA_hydra_C"/>
</dbReference>
<keyword evidence="2" id="KW-0576">Peroxisome</keyword>
<dbReference type="GO" id="GO:0005777">
    <property type="term" value="C:peroxisome"/>
    <property type="evidence" value="ECO:0007669"/>
    <property type="project" value="UniProtKB-SubCell"/>
</dbReference>
<name>A0A8R1Z4M3_PRIPA</name>
<comment type="subcellular location">
    <subcellularLocation>
        <location evidence="1">Peroxisome</location>
    </subcellularLocation>
</comment>
<keyword evidence="4" id="KW-1133">Transmembrane helix</keyword>
<dbReference type="Gene3D" id="1.10.12.10">
    <property type="entry name" value="Lyase 2-enoyl-coa Hydratase, Chain A, domain 2"/>
    <property type="match status" value="1"/>
</dbReference>
<evidence type="ECO:0000313" key="6">
    <source>
        <dbReference type="Proteomes" id="UP000005239"/>
    </source>
</evidence>
<feature type="transmembrane region" description="Helical" evidence="4">
    <location>
        <begin position="96"/>
        <end position="116"/>
    </location>
</feature>
<keyword evidence="3" id="KW-0413">Isomerase</keyword>
<dbReference type="PANTHER" id="PTHR43684:SF1">
    <property type="entry name" value="ENOYL-COA DELTA ISOMERASE 2"/>
    <property type="match status" value="1"/>
</dbReference>
<evidence type="ECO:0000256" key="2">
    <source>
        <dbReference type="ARBA" id="ARBA00023140"/>
    </source>
</evidence>
<evidence type="ECO:0000256" key="3">
    <source>
        <dbReference type="ARBA" id="ARBA00023235"/>
    </source>
</evidence>
<dbReference type="GO" id="GO:0004165">
    <property type="term" value="F:delta(3)-delta(2)-enoyl-CoA isomerase activity"/>
    <property type="evidence" value="ECO:0007669"/>
    <property type="project" value="UniProtKB-ARBA"/>
</dbReference>
<dbReference type="InterPro" id="IPR051053">
    <property type="entry name" value="ECH/Chromodomain_protein"/>
</dbReference>
<protein>
    <recommendedName>
        <fullName evidence="7">Ech-3</fullName>
    </recommendedName>
</protein>
<dbReference type="Proteomes" id="UP000005239">
    <property type="component" value="Unassembled WGS sequence"/>
</dbReference>
<keyword evidence="6" id="KW-1185">Reference proteome</keyword>
<evidence type="ECO:0000256" key="4">
    <source>
        <dbReference type="SAM" id="Phobius"/>
    </source>
</evidence>
<evidence type="ECO:0008006" key="7">
    <source>
        <dbReference type="Google" id="ProtNLM"/>
    </source>
</evidence>
<dbReference type="Pfam" id="PF00378">
    <property type="entry name" value="ECH_1"/>
    <property type="match status" value="1"/>
</dbReference>
<dbReference type="EnsemblMetazoa" id="PPA47171.1">
    <property type="protein sequence ID" value="PPA47171.1"/>
    <property type="gene ID" value="WBGene00305034"/>
</dbReference>
<evidence type="ECO:0000313" key="5">
    <source>
        <dbReference type="EnsemblMetazoa" id="PPA47171.1"/>
    </source>
</evidence>
<dbReference type="CDD" id="cd06558">
    <property type="entry name" value="crotonase-like"/>
    <property type="match status" value="1"/>
</dbReference>
<evidence type="ECO:0000256" key="1">
    <source>
        <dbReference type="ARBA" id="ARBA00004275"/>
    </source>
</evidence>
<reference evidence="5" key="2">
    <citation type="submission" date="2022-06" db="UniProtKB">
        <authorList>
            <consortium name="EnsemblMetazoa"/>
        </authorList>
    </citation>
    <scope>IDENTIFICATION</scope>
    <source>
        <strain evidence="5">PS312</strain>
    </source>
</reference>
<dbReference type="OMA" id="IHEKAAN"/>
<keyword evidence="4" id="KW-0812">Transmembrane</keyword>
<dbReference type="AlphaFoldDB" id="A0A8R1Z4M3"/>